<dbReference type="GO" id="GO:0070374">
    <property type="term" value="P:positive regulation of ERK1 and ERK2 cascade"/>
    <property type="evidence" value="ECO:0007669"/>
    <property type="project" value="TreeGrafter"/>
</dbReference>
<dbReference type="PANTHER" id="PTHR11633:SF5">
    <property type="entry name" value="PLATELET-DERIVED GROWTH FACTOR C"/>
    <property type="match status" value="1"/>
</dbReference>
<dbReference type="PROSITE" id="PS01180">
    <property type="entry name" value="CUB"/>
    <property type="match status" value="1"/>
</dbReference>
<dbReference type="GO" id="GO:0005615">
    <property type="term" value="C:extracellular space"/>
    <property type="evidence" value="ECO:0007669"/>
    <property type="project" value="TreeGrafter"/>
</dbReference>
<keyword evidence="11" id="KW-0497">Mitogen</keyword>
<comment type="caution">
    <text evidence="12">Lacks conserved residue(s) required for the propagation of feature annotation.</text>
</comment>
<dbReference type="GO" id="GO:0051897">
    <property type="term" value="P:positive regulation of phosphatidylinositol 3-kinase/protein kinase B signal transduction"/>
    <property type="evidence" value="ECO:0007669"/>
    <property type="project" value="TreeGrafter"/>
</dbReference>
<keyword evidence="9" id="KW-1015">Disulfide bond</keyword>
<dbReference type="SMART" id="SM00042">
    <property type="entry name" value="CUB"/>
    <property type="match status" value="1"/>
</dbReference>
<dbReference type="GO" id="GO:0016020">
    <property type="term" value="C:membrane"/>
    <property type="evidence" value="ECO:0007669"/>
    <property type="project" value="InterPro"/>
</dbReference>
<evidence type="ECO:0000313" key="16">
    <source>
        <dbReference type="Ensembl" id="ENSCCRP00015065056.1"/>
    </source>
</evidence>
<dbReference type="InterPro" id="IPR035914">
    <property type="entry name" value="Sperma_CUB_dom_sf"/>
</dbReference>
<evidence type="ECO:0000259" key="14">
    <source>
        <dbReference type="PROSITE" id="PS01180"/>
    </source>
</evidence>
<keyword evidence="7" id="KW-0732">Signal</keyword>
<keyword evidence="8 13" id="KW-0339">Growth factor</keyword>
<proteinExistence type="inferred from homology"/>
<feature type="domain" description="CUB" evidence="14">
    <location>
        <begin position="72"/>
        <end position="189"/>
    </location>
</feature>
<comment type="subcellular location">
    <subcellularLocation>
        <location evidence="1">Secreted</location>
    </subcellularLocation>
</comment>
<evidence type="ECO:0000256" key="3">
    <source>
        <dbReference type="ARBA" id="ARBA00018877"/>
    </source>
</evidence>
<dbReference type="GO" id="GO:0030335">
    <property type="term" value="P:positive regulation of cell migration"/>
    <property type="evidence" value="ECO:0007669"/>
    <property type="project" value="TreeGrafter"/>
</dbReference>
<dbReference type="GO" id="GO:0008083">
    <property type="term" value="F:growth factor activity"/>
    <property type="evidence" value="ECO:0007669"/>
    <property type="project" value="UniProtKB-KW"/>
</dbReference>
<evidence type="ECO:0000256" key="9">
    <source>
        <dbReference type="ARBA" id="ARBA00023157"/>
    </source>
</evidence>
<dbReference type="Ensembl" id="ENSCCRT00015067203.1">
    <property type="protein sequence ID" value="ENSCCRP00015065056.1"/>
    <property type="gene ID" value="ENSCCRG00015026554.1"/>
</dbReference>
<dbReference type="CDD" id="cd00041">
    <property type="entry name" value="CUB"/>
    <property type="match status" value="1"/>
</dbReference>
<dbReference type="GO" id="GO:0048008">
    <property type="term" value="P:platelet-derived growth factor receptor signaling pathway"/>
    <property type="evidence" value="ECO:0007669"/>
    <property type="project" value="TreeGrafter"/>
</dbReference>
<dbReference type="Gene3D" id="2.60.120.290">
    <property type="entry name" value="Spermadhesin, CUB domain"/>
    <property type="match status" value="1"/>
</dbReference>
<dbReference type="PANTHER" id="PTHR11633">
    <property type="entry name" value="PLATELET-DERIVED GROWTH FACTOR"/>
    <property type="match status" value="1"/>
</dbReference>
<evidence type="ECO:0000256" key="8">
    <source>
        <dbReference type="ARBA" id="ARBA00023030"/>
    </source>
</evidence>
<dbReference type="GO" id="GO:0008284">
    <property type="term" value="P:positive regulation of cell population proliferation"/>
    <property type="evidence" value="ECO:0007669"/>
    <property type="project" value="TreeGrafter"/>
</dbReference>
<evidence type="ECO:0000256" key="10">
    <source>
        <dbReference type="ARBA" id="ARBA00023180"/>
    </source>
</evidence>
<keyword evidence="5" id="KW-0964">Secreted</keyword>
<dbReference type="InterPro" id="IPR000072">
    <property type="entry name" value="PDGF/VEGF_dom"/>
</dbReference>
<evidence type="ECO:0000256" key="2">
    <source>
        <dbReference type="ARBA" id="ARBA00006686"/>
    </source>
</evidence>
<dbReference type="Proteomes" id="UP000694700">
    <property type="component" value="Unplaced"/>
</dbReference>
<accession>A0A8C1WEF1</accession>
<keyword evidence="10" id="KW-0325">Glycoprotein</keyword>
<dbReference type="Gene3D" id="2.10.90.10">
    <property type="entry name" value="Cystine-knot cytokines"/>
    <property type="match status" value="1"/>
</dbReference>
<dbReference type="InterPro" id="IPR000859">
    <property type="entry name" value="CUB_dom"/>
</dbReference>
<dbReference type="FunFam" id="2.10.90.10:FF:000010">
    <property type="entry name" value="Platelet derived growth factor C"/>
    <property type="match status" value="1"/>
</dbReference>
<gene>
    <name evidence="16" type="primary">pdgfc</name>
</gene>
<evidence type="ECO:0000256" key="11">
    <source>
        <dbReference type="ARBA" id="ARBA00023246"/>
    </source>
</evidence>
<dbReference type="AlphaFoldDB" id="A0A8C1WEF1"/>
<comment type="similarity">
    <text evidence="2 13">Belongs to the PDGF/VEGF growth factor family.</text>
</comment>
<dbReference type="SMART" id="SM00141">
    <property type="entry name" value="PDGF"/>
    <property type="match status" value="1"/>
</dbReference>
<reference evidence="16" key="1">
    <citation type="submission" date="2025-08" db="UniProtKB">
        <authorList>
            <consortium name="Ensembl"/>
        </authorList>
    </citation>
    <scope>IDENTIFICATION</scope>
</reference>
<name>A0A8C1WEF1_CYPCA</name>
<dbReference type="SUPFAM" id="SSF57501">
    <property type="entry name" value="Cystine-knot cytokines"/>
    <property type="match status" value="1"/>
</dbReference>
<dbReference type="InterPro" id="IPR029034">
    <property type="entry name" value="Cystine-knot_cytokine"/>
</dbReference>
<evidence type="ECO:0000256" key="12">
    <source>
        <dbReference type="PROSITE-ProRule" id="PRU00059"/>
    </source>
</evidence>
<evidence type="ECO:0000256" key="6">
    <source>
        <dbReference type="ARBA" id="ARBA00022685"/>
    </source>
</evidence>
<evidence type="ECO:0000256" key="1">
    <source>
        <dbReference type="ARBA" id="ARBA00004613"/>
    </source>
</evidence>
<dbReference type="GO" id="GO:0051781">
    <property type="term" value="P:positive regulation of cell division"/>
    <property type="evidence" value="ECO:0007669"/>
    <property type="project" value="UniProtKB-KW"/>
</dbReference>
<evidence type="ECO:0000256" key="7">
    <source>
        <dbReference type="ARBA" id="ARBA00022729"/>
    </source>
</evidence>
<protein>
    <recommendedName>
        <fullName evidence="3">Platelet-derived growth factor C</fullName>
    </recommendedName>
</protein>
<keyword evidence="4" id="KW-0217">Developmental protein</keyword>
<evidence type="ECO:0000256" key="13">
    <source>
        <dbReference type="RuleBase" id="RU003818"/>
    </source>
</evidence>
<dbReference type="CDD" id="cd00135">
    <property type="entry name" value="PDGF"/>
    <property type="match status" value="1"/>
</dbReference>
<sequence length="371" mass="42256">MIHILVCPVFHSGLRPGTFRMYCTHHGWHCVIPANRKRYQNILHESVAESSHISKIHHANTKEQNGVHDSQHEKILSVTGDGIIQSPDFPNTYPRNTVIVWRLVAVTESSRIQLTFDPRFGLEDAEDGICKYDYVEVEEPVGGVVLGRWCGSEMVPGPQVSKGNQILIRFASDEYFPSDPGFCIHYSLLQQRQSEPEAPAVMPAWMQSVDVLSEAVAGFSTMEEVMKYLEPERWQVDMEDLYKPTWQVVGKSFFHQKKSRGVVDLNLLREEVRLYSCTPRNFSVSLREELKRTDAIFWPSCLLVKRCGGNCACCSHNCYDCQCSPTKVAKKYHEVLMLKHRAGGRGLQKTLTDVHLEHHEECSCVCKNDSD</sequence>
<dbReference type="Pfam" id="PF00431">
    <property type="entry name" value="CUB"/>
    <property type="match status" value="1"/>
</dbReference>
<dbReference type="Pfam" id="PF00341">
    <property type="entry name" value="PDGF"/>
    <property type="match status" value="1"/>
</dbReference>
<evidence type="ECO:0000256" key="4">
    <source>
        <dbReference type="ARBA" id="ARBA00022473"/>
    </source>
</evidence>
<evidence type="ECO:0000259" key="15">
    <source>
        <dbReference type="PROSITE" id="PS50278"/>
    </source>
</evidence>
<dbReference type="GO" id="GO:0005161">
    <property type="term" value="F:platelet-derived growth factor receptor binding"/>
    <property type="evidence" value="ECO:0007669"/>
    <property type="project" value="TreeGrafter"/>
</dbReference>
<dbReference type="SUPFAM" id="SSF49854">
    <property type="entry name" value="Spermadhesin, CUB domain"/>
    <property type="match status" value="1"/>
</dbReference>
<dbReference type="PROSITE" id="PS50278">
    <property type="entry name" value="PDGF_2"/>
    <property type="match status" value="1"/>
</dbReference>
<organism evidence="16 17">
    <name type="scientific">Cyprinus carpio</name>
    <name type="common">Common carp</name>
    <dbReference type="NCBI Taxonomy" id="7962"/>
    <lineage>
        <taxon>Eukaryota</taxon>
        <taxon>Metazoa</taxon>
        <taxon>Chordata</taxon>
        <taxon>Craniata</taxon>
        <taxon>Vertebrata</taxon>
        <taxon>Euteleostomi</taxon>
        <taxon>Actinopterygii</taxon>
        <taxon>Neopterygii</taxon>
        <taxon>Teleostei</taxon>
        <taxon>Ostariophysi</taxon>
        <taxon>Cypriniformes</taxon>
        <taxon>Cyprinidae</taxon>
        <taxon>Cyprininae</taxon>
        <taxon>Cyprinus</taxon>
    </lineage>
</organism>
<evidence type="ECO:0000256" key="5">
    <source>
        <dbReference type="ARBA" id="ARBA00022525"/>
    </source>
</evidence>
<feature type="domain" description="Platelet-derived growth factor (PDGF) family profile" evidence="15">
    <location>
        <begin position="277"/>
        <end position="369"/>
    </location>
</feature>
<dbReference type="FunFam" id="2.60.120.290:FF:000017">
    <property type="entry name" value="Platelet derived growth factor C"/>
    <property type="match status" value="1"/>
</dbReference>
<evidence type="ECO:0000313" key="17">
    <source>
        <dbReference type="Proteomes" id="UP000694700"/>
    </source>
</evidence>
<keyword evidence="6" id="KW-0165">Cleavage on pair of basic residues</keyword>